<dbReference type="InterPro" id="IPR039262">
    <property type="entry name" value="DTWD2/TAPT"/>
</dbReference>
<dbReference type="PANTHER" id="PTHR21392">
    <property type="entry name" value="TRNA-URIDINE AMINOCARBOXYPROPYLTRANSFERASE 2"/>
    <property type="match status" value="1"/>
</dbReference>
<dbReference type="PANTHER" id="PTHR21392:SF0">
    <property type="entry name" value="TRNA-URIDINE AMINOCARBOXYPROPYLTRANSFERASE 2"/>
    <property type="match status" value="1"/>
</dbReference>
<gene>
    <name evidence="7" type="ORF">CBP12_07520</name>
</gene>
<evidence type="ECO:0000259" key="6">
    <source>
        <dbReference type="SMART" id="SM01144"/>
    </source>
</evidence>
<dbReference type="InterPro" id="IPR005636">
    <property type="entry name" value="DTW"/>
</dbReference>
<accession>A0A1Y0D0M3</accession>
<keyword evidence="2" id="KW-0808">Transferase</keyword>
<keyword evidence="4" id="KW-0819">tRNA processing</keyword>
<proteinExistence type="inferred from homology"/>
<dbReference type="Pfam" id="PF03942">
    <property type="entry name" value="DTW"/>
    <property type="match status" value="1"/>
</dbReference>
<organism evidence="7 8">
    <name type="scientific">Oceanisphaera avium</name>
    <dbReference type="NCBI Taxonomy" id="1903694"/>
    <lineage>
        <taxon>Bacteria</taxon>
        <taxon>Pseudomonadati</taxon>
        <taxon>Pseudomonadota</taxon>
        <taxon>Gammaproteobacteria</taxon>
        <taxon>Aeromonadales</taxon>
        <taxon>Aeromonadaceae</taxon>
        <taxon>Oceanisphaera</taxon>
    </lineage>
</organism>
<dbReference type="KEGG" id="ocm:CBP12_07520"/>
<name>A0A1Y0D0M3_9GAMM</name>
<comment type="similarity">
    <text evidence="5">Belongs to the TDD superfamily. DTWD2 family.</text>
</comment>
<keyword evidence="3" id="KW-0949">S-adenosyl-L-methionine</keyword>
<dbReference type="Proteomes" id="UP000243793">
    <property type="component" value="Chromosome"/>
</dbReference>
<evidence type="ECO:0000256" key="3">
    <source>
        <dbReference type="ARBA" id="ARBA00022691"/>
    </source>
</evidence>
<dbReference type="SMART" id="SM01144">
    <property type="entry name" value="DTW"/>
    <property type="match status" value="1"/>
</dbReference>
<sequence length="204" mass="22244">MSRAYCCACQLPQVACLCAHVYPQPCPLPVLIIQHPLEAKHAKSTVPLLRLALPDLDIVVAEQLSAPKILATGQWWLLYPDAHALDLDTLAQDAKAWQHTRATIGGLIILDGTWRKTRLLLHLNPWLRHLPTLSFSQAPSSGYAIRKGPGGQALSTLESVAHVLQHLAPGFCAAPLHDLLAARVAQFKTRAPSSACSDQPRRKS</sequence>
<dbReference type="EC" id="2.5.1.25" evidence="1"/>
<keyword evidence="8" id="KW-1185">Reference proteome</keyword>
<dbReference type="OrthoDB" id="268835at2"/>
<dbReference type="AlphaFoldDB" id="A0A1Y0D0M3"/>
<dbReference type="EMBL" id="CP021376">
    <property type="protein sequence ID" value="ART81141.1"/>
    <property type="molecule type" value="Genomic_DNA"/>
</dbReference>
<evidence type="ECO:0000313" key="8">
    <source>
        <dbReference type="Proteomes" id="UP000243793"/>
    </source>
</evidence>
<protein>
    <recommendedName>
        <fullName evidence="1">tRNA-uridine aminocarboxypropyltransferase</fullName>
        <ecNumber evidence="1">2.5.1.25</ecNumber>
    </recommendedName>
</protein>
<dbReference type="GO" id="GO:0008033">
    <property type="term" value="P:tRNA processing"/>
    <property type="evidence" value="ECO:0007669"/>
    <property type="project" value="UniProtKB-KW"/>
</dbReference>
<dbReference type="GO" id="GO:0016432">
    <property type="term" value="F:tRNA-uridine aminocarboxypropyltransferase activity"/>
    <property type="evidence" value="ECO:0007669"/>
    <property type="project" value="UniProtKB-EC"/>
</dbReference>
<reference evidence="8" key="1">
    <citation type="submission" date="2017-05" db="EMBL/GenBank/DDBJ databases">
        <authorList>
            <person name="Sung H."/>
        </authorList>
    </citation>
    <scope>NUCLEOTIDE SEQUENCE [LARGE SCALE GENOMIC DNA]</scope>
    <source>
        <strain evidence="8">AMac2203</strain>
    </source>
</reference>
<evidence type="ECO:0000256" key="5">
    <source>
        <dbReference type="ARBA" id="ARBA00034489"/>
    </source>
</evidence>
<evidence type="ECO:0000256" key="4">
    <source>
        <dbReference type="ARBA" id="ARBA00022694"/>
    </source>
</evidence>
<evidence type="ECO:0000256" key="2">
    <source>
        <dbReference type="ARBA" id="ARBA00022679"/>
    </source>
</evidence>
<evidence type="ECO:0000256" key="1">
    <source>
        <dbReference type="ARBA" id="ARBA00012386"/>
    </source>
</evidence>
<evidence type="ECO:0000313" key="7">
    <source>
        <dbReference type="EMBL" id="ART81141.1"/>
    </source>
</evidence>
<feature type="domain" description="DTW" evidence="6">
    <location>
        <begin position="2"/>
        <end position="192"/>
    </location>
</feature>